<protein>
    <recommendedName>
        <fullName evidence="5">Outer membrane protein beta-barrel domain-containing protein</fullName>
    </recommendedName>
</protein>
<feature type="region of interest" description="Disordered" evidence="1">
    <location>
        <begin position="32"/>
        <end position="52"/>
    </location>
</feature>
<keyword evidence="4" id="KW-1185">Reference proteome</keyword>
<evidence type="ECO:0000313" key="4">
    <source>
        <dbReference type="Proteomes" id="UP001501556"/>
    </source>
</evidence>
<evidence type="ECO:0000256" key="1">
    <source>
        <dbReference type="SAM" id="MobiDB-lite"/>
    </source>
</evidence>
<evidence type="ECO:0008006" key="5">
    <source>
        <dbReference type="Google" id="ProtNLM"/>
    </source>
</evidence>
<comment type="caution">
    <text evidence="3">The sequence shown here is derived from an EMBL/GenBank/DDBJ whole genome shotgun (WGS) entry which is preliminary data.</text>
</comment>
<proteinExistence type="predicted"/>
<evidence type="ECO:0000313" key="3">
    <source>
        <dbReference type="EMBL" id="GAA3957127.1"/>
    </source>
</evidence>
<gene>
    <name evidence="3" type="ORF">GCM10022407_00700</name>
</gene>
<feature type="chain" id="PRO_5045829341" description="Outer membrane protein beta-barrel domain-containing protein" evidence="2">
    <location>
        <begin position="29"/>
        <end position="252"/>
    </location>
</feature>
<feature type="signal peptide" evidence="2">
    <location>
        <begin position="1"/>
        <end position="28"/>
    </location>
</feature>
<keyword evidence="2" id="KW-0732">Signal</keyword>
<organism evidence="3 4">
    <name type="scientific">Hymenobacter antarcticus</name>
    <dbReference type="NCBI Taxonomy" id="486270"/>
    <lineage>
        <taxon>Bacteria</taxon>
        <taxon>Pseudomonadati</taxon>
        <taxon>Bacteroidota</taxon>
        <taxon>Cytophagia</taxon>
        <taxon>Cytophagales</taxon>
        <taxon>Hymenobacteraceae</taxon>
        <taxon>Hymenobacter</taxon>
    </lineage>
</organism>
<name>A0ABP7P1V3_9BACT</name>
<accession>A0ABP7P1V3</accession>
<sequence length="252" mass="28020">MLLLKKMMCRSLLALGLFSLLMAGPAAGQTVPDSSRVSYSEEAAPDPQPPQSVLEQQYRRLIRVQVEEQQMWKLGLNNFTTTIGTDSTGESLYYLRAGPHLTYERKLRPAWSVMAELSPDFIRFRDRGTGRLRNSFVVRSQLAGRYYYNLARRIRKGKSASNFSANYLSLALGSSVGRQAQETPFFAYEYGGPAVRLDAALLYGLQRRLGRYGFVDFTFGFPFHVISGTGAASASAPNTVIVLLRIGLALGR</sequence>
<dbReference type="Proteomes" id="UP001501556">
    <property type="component" value="Unassembled WGS sequence"/>
</dbReference>
<reference evidence="4" key="1">
    <citation type="journal article" date="2019" name="Int. J. Syst. Evol. Microbiol.">
        <title>The Global Catalogue of Microorganisms (GCM) 10K type strain sequencing project: providing services to taxonomists for standard genome sequencing and annotation.</title>
        <authorList>
            <consortium name="The Broad Institute Genomics Platform"/>
            <consortium name="The Broad Institute Genome Sequencing Center for Infectious Disease"/>
            <person name="Wu L."/>
            <person name="Ma J."/>
        </authorList>
    </citation>
    <scope>NUCLEOTIDE SEQUENCE [LARGE SCALE GENOMIC DNA]</scope>
    <source>
        <strain evidence="4">JCM 17217</strain>
    </source>
</reference>
<evidence type="ECO:0000256" key="2">
    <source>
        <dbReference type="SAM" id="SignalP"/>
    </source>
</evidence>
<dbReference type="EMBL" id="BAABDI010000001">
    <property type="protein sequence ID" value="GAA3957127.1"/>
    <property type="molecule type" value="Genomic_DNA"/>
</dbReference>